<name>A0ABW5N2P6_9FLAO</name>
<evidence type="ECO:0000256" key="4">
    <source>
        <dbReference type="HAMAP-Rule" id="MF_00688"/>
    </source>
</evidence>
<dbReference type="PANTHER" id="PTHR30098:SF2">
    <property type="entry name" value="LEUCYL_PHENYLALANYL-TRNA--PROTEIN TRANSFERASE"/>
    <property type="match status" value="1"/>
</dbReference>
<keyword evidence="1 4" id="KW-0963">Cytoplasm</keyword>
<dbReference type="NCBIfam" id="TIGR00667">
    <property type="entry name" value="aat"/>
    <property type="match status" value="1"/>
</dbReference>
<dbReference type="PANTHER" id="PTHR30098">
    <property type="entry name" value="LEUCYL/PHENYLALANYL-TRNA--PROTEIN TRANSFERASE"/>
    <property type="match status" value="1"/>
</dbReference>
<dbReference type="InterPro" id="IPR042221">
    <property type="entry name" value="Leu/Phe-tRNA_Trfase_N"/>
</dbReference>
<dbReference type="Gene3D" id="3.30.70.3550">
    <property type="entry name" value="Leucyl/phenylalanyl-tRNA-protein transferase, N-terminal domain"/>
    <property type="match status" value="1"/>
</dbReference>
<dbReference type="Gene3D" id="3.40.630.70">
    <property type="entry name" value="Leucyl/phenylalanyl-tRNA-protein transferase, C-terminal domain"/>
    <property type="match status" value="1"/>
</dbReference>
<keyword evidence="6" id="KW-1185">Reference proteome</keyword>
<evidence type="ECO:0000256" key="1">
    <source>
        <dbReference type="ARBA" id="ARBA00022490"/>
    </source>
</evidence>
<comment type="subcellular location">
    <subcellularLocation>
        <location evidence="4">Cytoplasm</location>
    </subcellularLocation>
</comment>
<comment type="function">
    <text evidence="4">Functions in the N-end rule pathway of protein degradation where it conjugates Leu, Phe and, less efficiently, Met from aminoacyl-tRNAs to the N-termini of proteins containing an N-terminal arginine or lysine.</text>
</comment>
<dbReference type="Pfam" id="PF03588">
    <property type="entry name" value="Leu_Phe_trans"/>
    <property type="match status" value="1"/>
</dbReference>
<sequence length="213" mass="24817">MYILNDSIVFPPVSHANPDGLLALGGDLSVERLIAAYQQGIFPWFNDDQPIMWFCPDPRMVLYPEEIKVSKSMRKLFRQEAFEVTYNTCFDQVIEQCASIERVDQDGTWITKEMKRSYKKLHQMGIAVSVEVWKENNLVGGLYGVWLREKKVFCGESMFSHVSNASKYGFISWVKELMRYETKIIDCQMYTEHLASLGGREIPREQFLAYLRE</sequence>
<dbReference type="EC" id="2.3.2.6" evidence="4"/>
<dbReference type="Proteomes" id="UP001597459">
    <property type="component" value="Unassembled WGS sequence"/>
</dbReference>
<dbReference type="RefSeq" id="WP_176027947.1">
    <property type="nucleotide sequence ID" value="NZ_JBHSJV010000001.1"/>
</dbReference>
<accession>A0ABW5N2P6</accession>
<dbReference type="InterPro" id="IPR016181">
    <property type="entry name" value="Acyl_CoA_acyltransferase"/>
</dbReference>
<keyword evidence="3 4" id="KW-0012">Acyltransferase</keyword>
<evidence type="ECO:0000313" key="5">
    <source>
        <dbReference type="EMBL" id="MFD2589438.1"/>
    </source>
</evidence>
<comment type="catalytic activity">
    <reaction evidence="4">
        <text>N-terminal L-lysyl-[protein] + L-leucyl-tRNA(Leu) = N-terminal L-leucyl-L-lysyl-[protein] + tRNA(Leu) + H(+)</text>
        <dbReference type="Rhea" id="RHEA:12340"/>
        <dbReference type="Rhea" id="RHEA-COMP:9613"/>
        <dbReference type="Rhea" id="RHEA-COMP:9622"/>
        <dbReference type="Rhea" id="RHEA-COMP:12670"/>
        <dbReference type="Rhea" id="RHEA-COMP:12671"/>
        <dbReference type="ChEBI" id="CHEBI:15378"/>
        <dbReference type="ChEBI" id="CHEBI:65249"/>
        <dbReference type="ChEBI" id="CHEBI:78442"/>
        <dbReference type="ChEBI" id="CHEBI:78494"/>
        <dbReference type="ChEBI" id="CHEBI:133043"/>
        <dbReference type="EC" id="2.3.2.6"/>
    </reaction>
</comment>
<evidence type="ECO:0000256" key="3">
    <source>
        <dbReference type="ARBA" id="ARBA00023315"/>
    </source>
</evidence>
<proteinExistence type="inferred from homology"/>
<dbReference type="HAMAP" id="MF_00688">
    <property type="entry name" value="Leu_Phe_trans"/>
    <property type="match status" value="1"/>
</dbReference>
<comment type="similarity">
    <text evidence="4">Belongs to the L/F-transferase family.</text>
</comment>
<comment type="caution">
    <text evidence="5">The sequence shown here is derived from an EMBL/GenBank/DDBJ whole genome shotgun (WGS) entry which is preliminary data.</text>
</comment>
<evidence type="ECO:0000256" key="2">
    <source>
        <dbReference type="ARBA" id="ARBA00022679"/>
    </source>
</evidence>
<dbReference type="GO" id="GO:0008914">
    <property type="term" value="F:leucyl-tRNA--protein transferase activity"/>
    <property type="evidence" value="ECO:0007669"/>
    <property type="project" value="UniProtKB-EC"/>
</dbReference>
<organism evidence="5 6">
    <name type="scientific">Aquimarina hainanensis</name>
    <dbReference type="NCBI Taxonomy" id="1578017"/>
    <lineage>
        <taxon>Bacteria</taxon>
        <taxon>Pseudomonadati</taxon>
        <taxon>Bacteroidota</taxon>
        <taxon>Flavobacteriia</taxon>
        <taxon>Flavobacteriales</taxon>
        <taxon>Flavobacteriaceae</taxon>
        <taxon>Aquimarina</taxon>
    </lineage>
</organism>
<comment type="catalytic activity">
    <reaction evidence="4">
        <text>L-phenylalanyl-tRNA(Phe) + an N-terminal L-alpha-aminoacyl-[protein] = an N-terminal L-phenylalanyl-L-alpha-aminoacyl-[protein] + tRNA(Phe)</text>
        <dbReference type="Rhea" id="RHEA:43632"/>
        <dbReference type="Rhea" id="RHEA-COMP:9668"/>
        <dbReference type="Rhea" id="RHEA-COMP:9699"/>
        <dbReference type="Rhea" id="RHEA-COMP:10636"/>
        <dbReference type="Rhea" id="RHEA-COMP:10637"/>
        <dbReference type="ChEBI" id="CHEBI:78442"/>
        <dbReference type="ChEBI" id="CHEBI:78531"/>
        <dbReference type="ChEBI" id="CHEBI:78597"/>
        <dbReference type="ChEBI" id="CHEBI:83561"/>
        <dbReference type="EC" id="2.3.2.6"/>
    </reaction>
</comment>
<dbReference type="InterPro" id="IPR042203">
    <property type="entry name" value="Leu/Phe-tRNA_Trfase_C"/>
</dbReference>
<protein>
    <recommendedName>
        <fullName evidence="4">Leucyl/phenylalanyl-tRNA--protein transferase</fullName>
        <ecNumber evidence="4">2.3.2.6</ecNumber>
    </recommendedName>
    <alternativeName>
        <fullName evidence="4">L/F-transferase</fullName>
    </alternativeName>
    <alternativeName>
        <fullName evidence="4">Leucyltransferase</fullName>
    </alternativeName>
    <alternativeName>
        <fullName evidence="4">Phenyalanyltransferase</fullName>
    </alternativeName>
</protein>
<keyword evidence="2 4" id="KW-0808">Transferase</keyword>
<evidence type="ECO:0000313" key="6">
    <source>
        <dbReference type="Proteomes" id="UP001597459"/>
    </source>
</evidence>
<comment type="catalytic activity">
    <reaction evidence="4">
        <text>N-terminal L-arginyl-[protein] + L-leucyl-tRNA(Leu) = N-terminal L-leucyl-L-arginyl-[protein] + tRNA(Leu) + H(+)</text>
        <dbReference type="Rhea" id="RHEA:50416"/>
        <dbReference type="Rhea" id="RHEA-COMP:9613"/>
        <dbReference type="Rhea" id="RHEA-COMP:9622"/>
        <dbReference type="Rhea" id="RHEA-COMP:12672"/>
        <dbReference type="Rhea" id="RHEA-COMP:12673"/>
        <dbReference type="ChEBI" id="CHEBI:15378"/>
        <dbReference type="ChEBI" id="CHEBI:64719"/>
        <dbReference type="ChEBI" id="CHEBI:78442"/>
        <dbReference type="ChEBI" id="CHEBI:78494"/>
        <dbReference type="ChEBI" id="CHEBI:133044"/>
        <dbReference type="EC" id="2.3.2.6"/>
    </reaction>
</comment>
<reference evidence="6" key="1">
    <citation type="journal article" date="2019" name="Int. J. Syst. Evol. Microbiol.">
        <title>The Global Catalogue of Microorganisms (GCM) 10K type strain sequencing project: providing services to taxonomists for standard genome sequencing and annotation.</title>
        <authorList>
            <consortium name="The Broad Institute Genomics Platform"/>
            <consortium name="The Broad Institute Genome Sequencing Center for Infectious Disease"/>
            <person name="Wu L."/>
            <person name="Ma J."/>
        </authorList>
    </citation>
    <scope>NUCLEOTIDE SEQUENCE [LARGE SCALE GENOMIC DNA]</scope>
    <source>
        <strain evidence="6">KCTC 42423</strain>
    </source>
</reference>
<dbReference type="SUPFAM" id="SSF55729">
    <property type="entry name" value="Acyl-CoA N-acyltransferases (Nat)"/>
    <property type="match status" value="1"/>
</dbReference>
<dbReference type="InterPro" id="IPR004616">
    <property type="entry name" value="Leu/Phe-tRNA_Trfase"/>
</dbReference>
<gene>
    <name evidence="4 5" type="primary">aat</name>
    <name evidence="5" type="ORF">ACFSTE_01255</name>
</gene>
<dbReference type="EMBL" id="JBHULX010000001">
    <property type="protein sequence ID" value="MFD2589438.1"/>
    <property type="molecule type" value="Genomic_DNA"/>
</dbReference>